<dbReference type="SUPFAM" id="SSF50331">
    <property type="entry name" value="MOP-like"/>
    <property type="match status" value="2"/>
</dbReference>
<dbReference type="GO" id="GO:0003700">
    <property type="term" value="F:DNA-binding transcription factor activity"/>
    <property type="evidence" value="ECO:0007669"/>
    <property type="project" value="InterPro"/>
</dbReference>
<dbReference type="InterPro" id="IPR005116">
    <property type="entry name" value="Transp-assoc_OB_typ1"/>
</dbReference>
<dbReference type="NCBIfam" id="TIGR00638">
    <property type="entry name" value="Mop"/>
    <property type="match status" value="1"/>
</dbReference>
<dbReference type="RefSeq" id="WP_131912560.1">
    <property type="nucleotide sequence ID" value="NZ_OU594967.1"/>
</dbReference>
<dbReference type="EMBL" id="SMGD01000012">
    <property type="protein sequence ID" value="TCK58046.1"/>
    <property type="molecule type" value="Genomic_DNA"/>
</dbReference>
<evidence type="ECO:0000259" key="7">
    <source>
        <dbReference type="PROSITE" id="PS51866"/>
    </source>
</evidence>
<protein>
    <submittedName>
        <fullName evidence="8">Molybdate transport system regulatory protein</fullName>
    </submittedName>
</protein>
<gene>
    <name evidence="8" type="ORF">EV690_1751</name>
</gene>
<sequence length="272" mass="29672">MSNQQPSLLPLQLQIGGQALFTEQRIRLLEAIGEYGSLSAAAKSLPMSYKAAWDALDTMNNLSEQPLVITQSGGRRGGGTQLTVAATQLIQVYRALQLEYQQSLVKLQPLLANQPEFELAKLRLLLRQLHFQSSARNQISGRVIKVNKQGVRAQVVVQAGANFQVKAAVTSEAVHELMLAPGVEVLALIKAPQVKLYAPEHRVHSHANYYQGSITRLSPDSHHCQVSVAIDAHKNLAALLKTKQVEQLALVEGQMIAVGFSPSAVVLCRYDA</sequence>
<dbReference type="InterPro" id="IPR000847">
    <property type="entry name" value="LysR_HTH_N"/>
</dbReference>
<feature type="region of interest" description="Required for dimer formation and molybdate binding" evidence="6">
    <location>
        <begin position="133"/>
        <end position="141"/>
    </location>
</feature>
<accession>A0A4R1K210</accession>
<evidence type="ECO:0000256" key="6">
    <source>
        <dbReference type="PIRSR" id="PIRSR005763-1"/>
    </source>
</evidence>
<name>A0A4R1K210_9GAMM</name>
<dbReference type="Proteomes" id="UP000295565">
    <property type="component" value="Unassembled WGS sequence"/>
</dbReference>
<dbReference type="PANTHER" id="PTHR30432">
    <property type="entry name" value="TRANSCRIPTIONAL REGULATOR MODE"/>
    <property type="match status" value="1"/>
</dbReference>
<evidence type="ECO:0000256" key="3">
    <source>
        <dbReference type="ARBA" id="ARBA00022505"/>
    </source>
</evidence>
<dbReference type="InterPro" id="IPR004606">
    <property type="entry name" value="Mop_domain"/>
</dbReference>
<dbReference type="Gene3D" id="1.10.10.10">
    <property type="entry name" value="Winged helix-like DNA-binding domain superfamily/Winged helix DNA-binding domain"/>
    <property type="match status" value="1"/>
</dbReference>
<dbReference type="Pfam" id="PF00126">
    <property type="entry name" value="HTH_1"/>
    <property type="match status" value="1"/>
</dbReference>
<dbReference type="Gene3D" id="2.40.50.100">
    <property type="match status" value="2"/>
</dbReference>
<keyword evidence="2 5" id="KW-0813">Transport</keyword>
<feature type="domain" description="Mop" evidence="7">
    <location>
        <begin position="132"/>
        <end position="198"/>
    </location>
</feature>
<comment type="caution">
    <text evidence="8">The sequence shown here is derived from an EMBL/GenBank/DDBJ whole genome shotgun (WGS) entry which is preliminary data.</text>
</comment>
<organism evidence="8 9">
    <name type="scientific">Celerinatantimonas diazotrophica</name>
    <dbReference type="NCBI Taxonomy" id="412034"/>
    <lineage>
        <taxon>Bacteria</taxon>
        <taxon>Pseudomonadati</taxon>
        <taxon>Pseudomonadota</taxon>
        <taxon>Gammaproteobacteria</taxon>
        <taxon>Celerinatantimonadaceae</taxon>
        <taxon>Celerinatantimonas</taxon>
    </lineage>
</organism>
<evidence type="ECO:0000313" key="9">
    <source>
        <dbReference type="Proteomes" id="UP000295565"/>
    </source>
</evidence>
<dbReference type="InterPro" id="IPR008995">
    <property type="entry name" value="Mo/tungstate-bd_C_term_dom"/>
</dbReference>
<dbReference type="Pfam" id="PF03459">
    <property type="entry name" value="TOBE"/>
    <property type="match status" value="1"/>
</dbReference>
<keyword evidence="4" id="KW-0677">Repeat</keyword>
<dbReference type="OrthoDB" id="9800709at2"/>
<dbReference type="PROSITE" id="PS51866">
    <property type="entry name" value="MOP"/>
    <property type="match status" value="1"/>
</dbReference>
<keyword evidence="3 5" id="KW-0500">Molybdenum</keyword>
<dbReference type="InterPro" id="IPR036388">
    <property type="entry name" value="WH-like_DNA-bd_sf"/>
</dbReference>
<dbReference type="InterPro" id="IPR051815">
    <property type="entry name" value="Molybdate_resp_trans_reg"/>
</dbReference>
<proteinExistence type="inferred from homology"/>
<dbReference type="InterPro" id="IPR036390">
    <property type="entry name" value="WH_DNA-bd_sf"/>
</dbReference>
<dbReference type="SUPFAM" id="SSF46785">
    <property type="entry name" value="Winged helix' DNA-binding domain"/>
    <property type="match status" value="1"/>
</dbReference>
<evidence type="ECO:0000256" key="1">
    <source>
        <dbReference type="ARBA" id="ARBA00008110"/>
    </source>
</evidence>
<evidence type="ECO:0000256" key="4">
    <source>
        <dbReference type="ARBA" id="ARBA00022737"/>
    </source>
</evidence>
<keyword evidence="9" id="KW-1185">Reference proteome</keyword>
<dbReference type="GO" id="GO:0015689">
    <property type="term" value="P:molybdate ion transport"/>
    <property type="evidence" value="ECO:0007669"/>
    <property type="project" value="UniProtKB-UniRule"/>
</dbReference>
<dbReference type="PANTHER" id="PTHR30432:SF1">
    <property type="entry name" value="DNA-BINDING TRANSCRIPTIONAL DUAL REGULATOR MODE"/>
    <property type="match status" value="1"/>
</dbReference>
<dbReference type="GO" id="GO:0030151">
    <property type="term" value="F:molybdenum ion binding"/>
    <property type="evidence" value="ECO:0007669"/>
    <property type="project" value="UniProtKB-UniRule"/>
</dbReference>
<dbReference type="AlphaFoldDB" id="A0A4R1K210"/>
<dbReference type="InterPro" id="IPR016462">
    <property type="entry name" value="ModE"/>
</dbReference>
<evidence type="ECO:0000256" key="5">
    <source>
        <dbReference type="PIRNR" id="PIRNR005763"/>
    </source>
</evidence>
<comment type="similarity">
    <text evidence="1 5">Belongs to the ModE family.</text>
</comment>
<reference evidence="8 9" key="1">
    <citation type="submission" date="2019-03" db="EMBL/GenBank/DDBJ databases">
        <title>Genomic Encyclopedia of Type Strains, Phase IV (KMG-IV): sequencing the most valuable type-strain genomes for metagenomic binning, comparative biology and taxonomic classification.</title>
        <authorList>
            <person name="Goeker M."/>
        </authorList>
    </citation>
    <scope>NUCLEOTIDE SEQUENCE [LARGE SCALE GENOMIC DNA]</scope>
    <source>
        <strain evidence="8 9">DSM 18577</strain>
    </source>
</reference>
<dbReference type="PIRSF" id="PIRSF005763">
    <property type="entry name" value="Txn_reg_ModE"/>
    <property type="match status" value="1"/>
</dbReference>
<evidence type="ECO:0000313" key="8">
    <source>
        <dbReference type="EMBL" id="TCK58046.1"/>
    </source>
</evidence>
<evidence type="ECO:0000256" key="2">
    <source>
        <dbReference type="ARBA" id="ARBA00022448"/>
    </source>
</evidence>